<dbReference type="InterPro" id="IPR016192">
    <property type="entry name" value="APOBEC/CMP_deaminase_Zn-bd"/>
</dbReference>
<proteinExistence type="predicted"/>
<accession>A0A077E983</accession>
<feature type="transmembrane region" description="Helical" evidence="1">
    <location>
        <begin position="439"/>
        <end position="460"/>
    </location>
</feature>
<dbReference type="eggNOG" id="ENOG5030IBD">
    <property type="taxonomic scope" value="Bacteria"/>
</dbReference>
<dbReference type="Proteomes" id="UP000028933">
    <property type="component" value="Chromosome"/>
</dbReference>
<keyword evidence="1" id="KW-0472">Membrane</keyword>
<name>A0A077E983_9FLAO</name>
<organism evidence="2 3">
    <name type="scientific">Elizabethkingia anophelis NUHP1</name>
    <dbReference type="NCBI Taxonomy" id="1338011"/>
    <lineage>
        <taxon>Bacteria</taxon>
        <taxon>Pseudomonadati</taxon>
        <taxon>Bacteroidota</taxon>
        <taxon>Flavobacteriia</taxon>
        <taxon>Flavobacteriales</taxon>
        <taxon>Weeksellaceae</taxon>
        <taxon>Elizabethkingia</taxon>
    </lineage>
</organism>
<keyword evidence="1" id="KW-1133">Transmembrane helix</keyword>
<reference evidence="2" key="2">
    <citation type="journal article" date="2015" name="Genome Biol. Evol.">
        <title>Complete Genome Sequence and Transcriptomic Analysis of the Novel Pathogen Elizabethkingia anophelis in Response to Oxidative Stress.</title>
        <authorList>
            <person name="Li Y."/>
            <person name="Liu Y."/>
            <person name="Chew S.C."/>
            <person name="Tay M."/>
            <person name="Salido M.M."/>
            <person name="Teo J."/>
            <person name="Lauro F.M."/>
            <person name="Givskov M."/>
            <person name="Yang L."/>
        </authorList>
    </citation>
    <scope>NUCLEOTIDE SEQUENCE</scope>
    <source>
        <strain evidence="2">NUHP1</strain>
    </source>
</reference>
<dbReference type="InterPro" id="IPR032722">
    <property type="entry name" value="Deaminase_XOO_2897"/>
</dbReference>
<reference evidence="2" key="1">
    <citation type="journal article" date="2013" name="Lancet">
        <title>First case of E anophelis outbreak in an intensive-care unit.</title>
        <authorList>
            <person name="Teo J."/>
            <person name="Tan S.Y."/>
            <person name="Tay M."/>
            <person name="Ding Y."/>
            <person name="Kjelleberg S."/>
            <person name="Givskov M."/>
            <person name="Lin R.T."/>
            <person name="Yang L."/>
        </authorList>
    </citation>
    <scope>NUCLEOTIDE SEQUENCE [LARGE SCALE GENOMIC DNA]</scope>
    <source>
        <strain evidence="2">NUHP1</strain>
    </source>
</reference>
<dbReference type="STRING" id="1338011.BD94_0346"/>
<dbReference type="HOGENOM" id="CLU_402649_0_0_10"/>
<dbReference type="RefSeq" id="WP_024564740.1">
    <property type="nucleotide sequence ID" value="NZ_CP007547.1"/>
</dbReference>
<evidence type="ECO:0000313" key="2">
    <source>
        <dbReference type="EMBL" id="AIL44121.1"/>
    </source>
</evidence>
<gene>
    <name evidence="2" type="ORF">BD94_0346</name>
</gene>
<dbReference type="KEGG" id="eao:BD94_0346"/>
<dbReference type="AlphaFoldDB" id="A0A077E983"/>
<feature type="transmembrane region" description="Helical" evidence="1">
    <location>
        <begin position="338"/>
        <end position="363"/>
    </location>
</feature>
<evidence type="ECO:0000256" key="1">
    <source>
        <dbReference type="SAM" id="Phobius"/>
    </source>
</evidence>
<sequence length="683" mass="77503">MMQLRLEYLLSRKLDNPFRHKSPFFETFVVPPEKFDAIPENDEIGKISHRFVLCKSGVEVFDKYEKEPVKDKEIITFYEEESYAKSNFFGTACRIKMGESAKELIRSIDNLNQHVTFQGLTDGYFVSGLNQLVKVIAREKNIDADILKGAIYLEIADKNKLNDVFRKVFSSNNKLADWLSAGIEAIEKWKFTDENYDYQKHFLNIRGSNLWNSNGEKPYTYKPIIPIPAFMTFVDSIHGTNQQTIVNSGLKKLSGFIASFDEISTAAVFLVAQATPTVADDIFLAAIYYVKNFMEEHIPESIKAIYKKLKNVFQEVLNNTKLIIGFIKEKAGIELARINAFLCGVLNGLISLAQVIIMLLAMVTENIPILELEKLSASELAKHQEKLEFIEDFVDLFSENAKILLEGIKDLFKDGKVWKELSLFASELKKKFLSLNEYFWAYFIGGVAFELILDAVIAYFTGGSSLIAQASAKIGRITKQAEQMATKGIDFGKSIGKKVANSVEDLLKWLKKEFEELVEAIKTGKLGSYLKKKFSNLVGEVVEEIVEYGVSELSKFAIEFRKTLPAPAHNGNIAVFEYLDKSGKLVKKAFSTEIDLDAHAENIGLQWFKKEGIPKENVKTVYSELEPCGLGKHNCKKLIKDNFTKANMEYSFPYPGNDVDRKAIDIRRKSIKDRIKTLKQLLK</sequence>
<dbReference type="GO" id="GO:0008270">
    <property type="term" value="F:zinc ion binding"/>
    <property type="evidence" value="ECO:0007669"/>
    <property type="project" value="InterPro"/>
</dbReference>
<evidence type="ECO:0000313" key="3">
    <source>
        <dbReference type="Proteomes" id="UP000028933"/>
    </source>
</evidence>
<protein>
    <submittedName>
        <fullName evidence="2">Uncharacterized protein</fullName>
    </submittedName>
</protein>
<dbReference type="Pfam" id="PF14440">
    <property type="entry name" value="XOO_2897-deam"/>
    <property type="match status" value="1"/>
</dbReference>
<keyword evidence="1" id="KW-0812">Transmembrane</keyword>
<dbReference type="GO" id="GO:0016787">
    <property type="term" value="F:hydrolase activity"/>
    <property type="evidence" value="ECO:0007669"/>
    <property type="project" value="InterPro"/>
</dbReference>
<dbReference type="EMBL" id="CP007547">
    <property type="protein sequence ID" value="AIL44121.1"/>
    <property type="molecule type" value="Genomic_DNA"/>
</dbReference>
<dbReference type="PROSITE" id="PS00903">
    <property type="entry name" value="CYT_DCMP_DEAMINASES_1"/>
    <property type="match status" value="1"/>
</dbReference>